<comment type="subcellular location">
    <subcellularLocation>
        <location evidence="1">Cell membrane</location>
        <topology evidence="1">Multi-pass membrane protein</topology>
    </subcellularLocation>
</comment>
<dbReference type="InterPro" id="IPR006068">
    <property type="entry name" value="ATPase_P-typ_cation-transptr_C"/>
</dbReference>
<dbReference type="InterPro" id="IPR023214">
    <property type="entry name" value="HAD_sf"/>
</dbReference>
<dbReference type="EMBL" id="CABFWE030000012">
    <property type="protein sequence ID" value="CAD7052985.1"/>
    <property type="molecule type" value="Genomic_DNA"/>
</dbReference>
<proteinExistence type="predicted"/>
<gene>
    <name evidence="8" type="ORF">RHAB21_00510</name>
</gene>
<evidence type="ECO:0000259" key="7">
    <source>
        <dbReference type="Pfam" id="PF00689"/>
    </source>
</evidence>
<dbReference type="Gene3D" id="3.40.50.1000">
    <property type="entry name" value="HAD superfamily/HAD-like"/>
    <property type="match status" value="1"/>
</dbReference>
<feature type="domain" description="Cation-transporting P-type ATPase C-terminal" evidence="7">
    <location>
        <begin position="114"/>
        <end position="223"/>
    </location>
</feature>
<name>A0ABM8PWW0_9HYPH</name>
<evidence type="ECO:0000256" key="1">
    <source>
        <dbReference type="ARBA" id="ARBA00004651"/>
    </source>
</evidence>
<evidence type="ECO:0000313" key="8">
    <source>
        <dbReference type="EMBL" id="CAD7052985.1"/>
    </source>
</evidence>
<evidence type="ECO:0000256" key="6">
    <source>
        <dbReference type="SAM" id="Phobius"/>
    </source>
</evidence>
<evidence type="ECO:0000256" key="5">
    <source>
        <dbReference type="ARBA" id="ARBA00023136"/>
    </source>
</evidence>
<dbReference type="InterPro" id="IPR050510">
    <property type="entry name" value="Cation_transp_ATPase_P-type"/>
</dbReference>
<dbReference type="InterPro" id="IPR023298">
    <property type="entry name" value="ATPase_P-typ_TM_dom_sf"/>
</dbReference>
<evidence type="ECO:0000313" key="9">
    <source>
        <dbReference type="Proteomes" id="UP000601041"/>
    </source>
</evidence>
<dbReference type="Pfam" id="PF00689">
    <property type="entry name" value="Cation_ATPase_C"/>
    <property type="match status" value="1"/>
</dbReference>
<feature type="transmembrane region" description="Helical" evidence="6">
    <location>
        <begin position="113"/>
        <end position="132"/>
    </location>
</feature>
<dbReference type="Gene3D" id="1.20.1110.10">
    <property type="entry name" value="Calcium-transporting ATPase, transmembrane domain"/>
    <property type="match status" value="1"/>
</dbReference>
<dbReference type="PANTHER" id="PTHR43294">
    <property type="entry name" value="SODIUM/POTASSIUM-TRANSPORTING ATPASE SUBUNIT ALPHA"/>
    <property type="match status" value="1"/>
</dbReference>
<protein>
    <submittedName>
        <fullName evidence="8">Cation-translocating P-type ATPase</fullName>
    </submittedName>
</protein>
<dbReference type="SUPFAM" id="SSF81665">
    <property type="entry name" value="Calcium ATPase, transmembrane domain M"/>
    <property type="match status" value="1"/>
</dbReference>
<reference evidence="8 9" key="1">
    <citation type="submission" date="2020-11" db="EMBL/GenBank/DDBJ databases">
        <authorList>
            <person name="Lassalle F."/>
        </authorList>
    </citation>
    <scope>NUCLEOTIDE SEQUENCE [LARGE SCALE GENOMIC DNA]</scope>
    <source>
        <strain evidence="8 9">AB21</strain>
    </source>
</reference>
<evidence type="ECO:0000256" key="2">
    <source>
        <dbReference type="ARBA" id="ARBA00022475"/>
    </source>
</evidence>
<dbReference type="Proteomes" id="UP000601041">
    <property type="component" value="Unassembled WGS sequence"/>
</dbReference>
<evidence type="ECO:0000256" key="4">
    <source>
        <dbReference type="ARBA" id="ARBA00022989"/>
    </source>
</evidence>
<keyword evidence="2" id="KW-1003">Cell membrane</keyword>
<sequence length="233" mass="24407">MDDAGSAAAVCTTSVYACVAPMHKLRIADALQADGNVVAMTGVGVNDAPALKAADIGVAMEITGTEVTKGAAKMILAGDNFAAIVDRGSREARPFRQHPQVSPLSGVVHMGKVLTVFLGVVGAGVIGLVEGSQSLDQARTAGLTVLFIAQLFNCYRARSETTSAFGHLFADRWLRGAIGISFLLQVAVVNFGPLNVASGPVLLPLEQWLVCVAMGSSVLWSSESKRTLRRRRG</sequence>
<comment type="caution">
    <text evidence="8">The sequence shown here is derived from an EMBL/GenBank/DDBJ whole genome shotgun (WGS) entry which is preliminary data.</text>
</comment>
<keyword evidence="5 6" id="KW-0472">Membrane</keyword>
<dbReference type="InterPro" id="IPR001757">
    <property type="entry name" value="P_typ_ATPase"/>
</dbReference>
<accession>A0ABM8PWW0</accession>
<evidence type="ECO:0000256" key="3">
    <source>
        <dbReference type="ARBA" id="ARBA00022692"/>
    </source>
</evidence>
<keyword evidence="9" id="KW-1185">Reference proteome</keyword>
<keyword evidence="3 6" id="KW-0812">Transmembrane</keyword>
<dbReference type="PRINTS" id="PR00120">
    <property type="entry name" value="HATPASE"/>
</dbReference>
<dbReference type="PRINTS" id="PR00119">
    <property type="entry name" value="CATATPASE"/>
</dbReference>
<dbReference type="PANTHER" id="PTHR43294:SF21">
    <property type="entry name" value="CATION TRANSPORTING ATPASE"/>
    <property type="match status" value="1"/>
</dbReference>
<dbReference type="InterPro" id="IPR036412">
    <property type="entry name" value="HAD-like_sf"/>
</dbReference>
<dbReference type="SUPFAM" id="SSF56784">
    <property type="entry name" value="HAD-like"/>
    <property type="match status" value="1"/>
</dbReference>
<keyword evidence="4 6" id="KW-1133">Transmembrane helix</keyword>
<organism evidence="8 9">
    <name type="scientific">Pseudorhizobium halotolerans</name>
    <dbReference type="NCBI Taxonomy" id="1233081"/>
    <lineage>
        <taxon>Bacteria</taxon>
        <taxon>Pseudomonadati</taxon>
        <taxon>Pseudomonadota</taxon>
        <taxon>Alphaproteobacteria</taxon>
        <taxon>Hyphomicrobiales</taxon>
        <taxon>Rhizobiaceae</taxon>
        <taxon>Rhizobium/Agrobacterium group</taxon>
        <taxon>Pseudorhizobium</taxon>
    </lineage>
</organism>